<dbReference type="SUPFAM" id="SSF54928">
    <property type="entry name" value="RNA-binding domain, RBD"/>
    <property type="match status" value="1"/>
</dbReference>
<evidence type="ECO:0000256" key="5">
    <source>
        <dbReference type="ARBA" id="ARBA00022737"/>
    </source>
</evidence>
<comment type="similarity">
    <text evidence="2">Belongs to the SF3B4 family.</text>
</comment>
<dbReference type="AlphaFoldDB" id="L1I4J3"/>
<feature type="domain" description="RRM" evidence="12">
    <location>
        <begin position="103"/>
        <end position="183"/>
    </location>
</feature>
<sequence>MYTSSQHVPERNQDATIYVGNITEKCTEEILWELFLQAGPVVNVHIPRDKVTTVHSGFGFVEFRSEEDAEYAIKIMNMIKLHGQPLRLNKKASGEIKVLDVGANLFIGNLEPEVDEKLLYDTFSAFGVIVGNTPKCMRDPETGQSKGFAFVNYDCFEAADMAIEAMNGQYLCGRPISVQYAYKKDGSKGERHGRWERRKMGEEKAEERC</sequence>
<evidence type="ECO:0000256" key="10">
    <source>
        <dbReference type="PROSITE-ProRule" id="PRU00176"/>
    </source>
</evidence>
<dbReference type="Pfam" id="PF00076">
    <property type="entry name" value="RRM_1"/>
    <property type="match status" value="2"/>
</dbReference>
<evidence type="ECO:0000256" key="3">
    <source>
        <dbReference type="ARBA" id="ARBA00022664"/>
    </source>
</evidence>
<evidence type="ECO:0000256" key="7">
    <source>
        <dbReference type="ARBA" id="ARBA00023187"/>
    </source>
</evidence>
<keyword evidence="7" id="KW-0508">mRNA splicing</keyword>
<dbReference type="EMBL" id="JH993583">
    <property type="protein sequence ID" value="EKX30760.1"/>
    <property type="molecule type" value="Genomic_DNA"/>
</dbReference>
<feature type="region of interest" description="Disordered" evidence="11">
    <location>
        <begin position="187"/>
        <end position="209"/>
    </location>
</feature>
<accession>L1I4J3</accession>
<evidence type="ECO:0000256" key="9">
    <source>
        <dbReference type="ARBA" id="ARBA00070533"/>
    </source>
</evidence>
<evidence type="ECO:0000313" key="15">
    <source>
        <dbReference type="Proteomes" id="UP000011087"/>
    </source>
</evidence>
<dbReference type="PaxDb" id="55529-EKX30760"/>
<evidence type="ECO:0000313" key="13">
    <source>
        <dbReference type="EMBL" id="EKX30760.1"/>
    </source>
</evidence>
<dbReference type="Proteomes" id="UP000011087">
    <property type="component" value="Unassembled WGS sequence"/>
</dbReference>
<dbReference type="InterPro" id="IPR012677">
    <property type="entry name" value="Nucleotide-bd_a/b_plait_sf"/>
</dbReference>
<dbReference type="InterPro" id="IPR034158">
    <property type="entry name" value="SF3B4_RRM1"/>
</dbReference>
<dbReference type="GO" id="GO:0003723">
    <property type="term" value="F:RNA binding"/>
    <property type="evidence" value="ECO:0007669"/>
    <property type="project" value="UniProtKB-UniRule"/>
</dbReference>
<dbReference type="HOGENOM" id="CLU_012062_21_2_1"/>
<dbReference type="GO" id="GO:0006397">
    <property type="term" value="P:mRNA processing"/>
    <property type="evidence" value="ECO:0007669"/>
    <property type="project" value="UniProtKB-KW"/>
</dbReference>
<evidence type="ECO:0000313" key="14">
    <source>
        <dbReference type="EnsemblProtists" id="EKX30760"/>
    </source>
</evidence>
<dbReference type="InterPro" id="IPR052084">
    <property type="entry name" value="SF3B4_spliceosome_assoc"/>
</dbReference>
<dbReference type="GO" id="GO:0008380">
    <property type="term" value="P:RNA splicing"/>
    <property type="evidence" value="ECO:0007669"/>
    <property type="project" value="UniProtKB-KW"/>
</dbReference>
<feature type="domain" description="RRM" evidence="12">
    <location>
        <begin position="15"/>
        <end position="93"/>
    </location>
</feature>
<dbReference type="GO" id="GO:0005730">
    <property type="term" value="C:nucleolus"/>
    <property type="evidence" value="ECO:0007669"/>
    <property type="project" value="TreeGrafter"/>
</dbReference>
<evidence type="ECO:0000256" key="1">
    <source>
        <dbReference type="ARBA" id="ARBA00004123"/>
    </source>
</evidence>
<comment type="subcellular location">
    <subcellularLocation>
        <location evidence="1">Nucleus</location>
    </subcellularLocation>
</comment>
<dbReference type="InterPro" id="IPR034159">
    <property type="entry name" value="SF3B4_RRM2"/>
</dbReference>
<dbReference type="CDD" id="cd12334">
    <property type="entry name" value="RRM1_SF3B4"/>
    <property type="match status" value="1"/>
</dbReference>
<evidence type="ECO:0000256" key="6">
    <source>
        <dbReference type="ARBA" id="ARBA00022884"/>
    </source>
</evidence>
<dbReference type="GeneID" id="17287480"/>
<dbReference type="PANTHER" id="PTHR48030">
    <property type="entry name" value="SPLICING FACTOR 3B SUBUNIT 4"/>
    <property type="match status" value="1"/>
</dbReference>
<dbReference type="GO" id="GO:0048026">
    <property type="term" value="P:positive regulation of mRNA splicing, via spliceosome"/>
    <property type="evidence" value="ECO:0007669"/>
    <property type="project" value="TreeGrafter"/>
</dbReference>
<evidence type="ECO:0000256" key="8">
    <source>
        <dbReference type="ARBA" id="ARBA00023242"/>
    </source>
</evidence>
<dbReference type="FunFam" id="3.30.70.330:FF:000505">
    <property type="entry name" value="Splicing factor 3B subunit 4"/>
    <property type="match status" value="1"/>
</dbReference>
<keyword evidence="6 10" id="KW-0694">RNA-binding</keyword>
<dbReference type="RefSeq" id="XP_005817740.1">
    <property type="nucleotide sequence ID" value="XM_005817683.1"/>
</dbReference>
<dbReference type="InterPro" id="IPR035979">
    <property type="entry name" value="RBD_domain_sf"/>
</dbReference>
<dbReference type="Gene3D" id="3.30.70.330">
    <property type="match status" value="2"/>
</dbReference>
<evidence type="ECO:0000256" key="4">
    <source>
        <dbReference type="ARBA" id="ARBA00022728"/>
    </source>
</evidence>
<dbReference type="OMA" id="VIRDMDQ"/>
<dbReference type="InterPro" id="IPR000504">
    <property type="entry name" value="RRM_dom"/>
</dbReference>
<dbReference type="PROSITE" id="PS50102">
    <property type="entry name" value="RRM"/>
    <property type="match status" value="2"/>
</dbReference>
<evidence type="ECO:0000256" key="11">
    <source>
        <dbReference type="SAM" id="MobiDB-lite"/>
    </source>
</evidence>
<dbReference type="KEGG" id="gtt:GUITHDRAFT_123023"/>
<dbReference type="STRING" id="905079.L1I4J3"/>
<proteinExistence type="inferred from homology"/>
<evidence type="ECO:0000256" key="2">
    <source>
        <dbReference type="ARBA" id="ARBA00008363"/>
    </source>
</evidence>
<reference evidence="15" key="2">
    <citation type="submission" date="2012-11" db="EMBL/GenBank/DDBJ databases">
        <authorList>
            <person name="Kuo A."/>
            <person name="Curtis B.A."/>
            <person name="Tanifuji G."/>
            <person name="Burki F."/>
            <person name="Gruber A."/>
            <person name="Irimia M."/>
            <person name="Maruyama S."/>
            <person name="Arias M.C."/>
            <person name="Ball S.G."/>
            <person name="Gile G.H."/>
            <person name="Hirakawa Y."/>
            <person name="Hopkins J.F."/>
            <person name="Rensing S.A."/>
            <person name="Schmutz J."/>
            <person name="Symeonidi A."/>
            <person name="Elias M."/>
            <person name="Eveleigh R.J."/>
            <person name="Herman E.K."/>
            <person name="Klute M.J."/>
            <person name="Nakayama T."/>
            <person name="Obornik M."/>
            <person name="Reyes-Prieto A."/>
            <person name="Armbrust E.V."/>
            <person name="Aves S.J."/>
            <person name="Beiko R.G."/>
            <person name="Coutinho P."/>
            <person name="Dacks J.B."/>
            <person name="Durnford D.G."/>
            <person name="Fast N.M."/>
            <person name="Green B.R."/>
            <person name="Grisdale C."/>
            <person name="Hempe F."/>
            <person name="Henrissat B."/>
            <person name="Hoppner M.P."/>
            <person name="Ishida K.-I."/>
            <person name="Kim E."/>
            <person name="Koreny L."/>
            <person name="Kroth P.G."/>
            <person name="Liu Y."/>
            <person name="Malik S.-B."/>
            <person name="Maier U.G."/>
            <person name="McRose D."/>
            <person name="Mock T."/>
            <person name="Neilson J.A."/>
            <person name="Onodera N.T."/>
            <person name="Poole A.M."/>
            <person name="Pritham E.J."/>
            <person name="Richards T.A."/>
            <person name="Rocap G."/>
            <person name="Roy S.W."/>
            <person name="Sarai C."/>
            <person name="Schaack S."/>
            <person name="Shirato S."/>
            <person name="Slamovits C.H."/>
            <person name="Spencer D.F."/>
            <person name="Suzuki S."/>
            <person name="Worden A.Z."/>
            <person name="Zauner S."/>
            <person name="Barry K."/>
            <person name="Bell C."/>
            <person name="Bharti A.K."/>
            <person name="Crow J.A."/>
            <person name="Grimwood J."/>
            <person name="Kramer R."/>
            <person name="Lindquist E."/>
            <person name="Lucas S."/>
            <person name="Salamov A."/>
            <person name="McFadden G.I."/>
            <person name="Lane C.E."/>
            <person name="Keeling P.J."/>
            <person name="Gray M.W."/>
            <person name="Grigoriev I.V."/>
            <person name="Archibald J.M."/>
        </authorList>
    </citation>
    <scope>NUCLEOTIDE SEQUENCE</scope>
    <source>
        <strain evidence="15">CCMP2712</strain>
    </source>
</reference>
<protein>
    <recommendedName>
        <fullName evidence="9">Splicing factor 3B subunit 4</fullName>
    </recommendedName>
</protein>
<organism evidence="13">
    <name type="scientific">Guillardia theta (strain CCMP2712)</name>
    <name type="common">Cryptophyte</name>
    <dbReference type="NCBI Taxonomy" id="905079"/>
    <lineage>
        <taxon>Eukaryota</taxon>
        <taxon>Cryptophyceae</taxon>
        <taxon>Pyrenomonadales</taxon>
        <taxon>Geminigeraceae</taxon>
        <taxon>Guillardia</taxon>
    </lineage>
</organism>
<dbReference type="OrthoDB" id="10259687at2759"/>
<reference evidence="14" key="3">
    <citation type="submission" date="2016-03" db="UniProtKB">
        <authorList>
            <consortium name="EnsemblProtists"/>
        </authorList>
    </citation>
    <scope>IDENTIFICATION</scope>
</reference>
<keyword evidence="3" id="KW-0507">mRNA processing</keyword>
<dbReference type="GO" id="GO:0071011">
    <property type="term" value="C:precatalytic spliceosome"/>
    <property type="evidence" value="ECO:0007669"/>
    <property type="project" value="TreeGrafter"/>
</dbReference>
<keyword evidence="4" id="KW-0747">Spliceosome</keyword>
<dbReference type="CDD" id="cd12335">
    <property type="entry name" value="RRM2_SF3B4"/>
    <property type="match status" value="1"/>
</dbReference>
<keyword evidence="8" id="KW-0539">Nucleus</keyword>
<gene>
    <name evidence="13" type="ORF">GUITHDRAFT_123023</name>
</gene>
<evidence type="ECO:0000259" key="12">
    <source>
        <dbReference type="PROSITE" id="PS50102"/>
    </source>
</evidence>
<keyword evidence="5" id="KW-0677">Repeat</keyword>
<dbReference type="PANTHER" id="PTHR48030:SF3">
    <property type="entry name" value="SPLICING FACTOR 3B SUBUNIT 4"/>
    <property type="match status" value="1"/>
</dbReference>
<keyword evidence="15" id="KW-1185">Reference proteome</keyword>
<dbReference type="EnsemblProtists" id="EKX30760">
    <property type="protein sequence ID" value="EKX30760"/>
    <property type="gene ID" value="GUITHDRAFT_123023"/>
</dbReference>
<reference evidence="13 15" key="1">
    <citation type="journal article" date="2012" name="Nature">
        <title>Algal genomes reveal evolutionary mosaicism and the fate of nucleomorphs.</title>
        <authorList>
            <consortium name="DOE Joint Genome Institute"/>
            <person name="Curtis B.A."/>
            <person name="Tanifuji G."/>
            <person name="Burki F."/>
            <person name="Gruber A."/>
            <person name="Irimia M."/>
            <person name="Maruyama S."/>
            <person name="Arias M.C."/>
            <person name="Ball S.G."/>
            <person name="Gile G.H."/>
            <person name="Hirakawa Y."/>
            <person name="Hopkins J.F."/>
            <person name="Kuo A."/>
            <person name="Rensing S.A."/>
            <person name="Schmutz J."/>
            <person name="Symeonidi A."/>
            <person name="Elias M."/>
            <person name="Eveleigh R.J."/>
            <person name="Herman E.K."/>
            <person name="Klute M.J."/>
            <person name="Nakayama T."/>
            <person name="Obornik M."/>
            <person name="Reyes-Prieto A."/>
            <person name="Armbrust E.V."/>
            <person name="Aves S.J."/>
            <person name="Beiko R.G."/>
            <person name="Coutinho P."/>
            <person name="Dacks J.B."/>
            <person name="Durnford D.G."/>
            <person name="Fast N.M."/>
            <person name="Green B.R."/>
            <person name="Grisdale C.J."/>
            <person name="Hempel F."/>
            <person name="Henrissat B."/>
            <person name="Hoppner M.P."/>
            <person name="Ishida K."/>
            <person name="Kim E."/>
            <person name="Koreny L."/>
            <person name="Kroth P.G."/>
            <person name="Liu Y."/>
            <person name="Malik S.B."/>
            <person name="Maier U.G."/>
            <person name="McRose D."/>
            <person name="Mock T."/>
            <person name="Neilson J.A."/>
            <person name="Onodera N.T."/>
            <person name="Poole A.M."/>
            <person name="Pritham E.J."/>
            <person name="Richards T.A."/>
            <person name="Rocap G."/>
            <person name="Roy S.W."/>
            <person name="Sarai C."/>
            <person name="Schaack S."/>
            <person name="Shirato S."/>
            <person name="Slamovits C.H."/>
            <person name="Spencer D.F."/>
            <person name="Suzuki S."/>
            <person name="Worden A.Z."/>
            <person name="Zauner S."/>
            <person name="Barry K."/>
            <person name="Bell C."/>
            <person name="Bharti A.K."/>
            <person name="Crow J.A."/>
            <person name="Grimwood J."/>
            <person name="Kramer R."/>
            <person name="Lindquist E."/>
            <person name="Lucas S."/>
            <person name="Salamov A."/>
            <person name="McFadden G.I."/>
            <person name="Lane C.E."/>
            <person name="Keeling P.J."/>
            <person name="Gray M.W."/>
            <person name="Grigoriev I.V."/>
            <person name="Archibald J.M."/>
        </authorList>
    </citation>
    <scope>NUCLEOTIDE SEQUENCE</scope>
    <source>
        <strain evidence="13 15">CCMP2712</strain>
    </source>
</reference>
<name>L1I4J3_GUITC</name>
<dbReference type="SMART" id="SM00360">
    <property type="entry name" value="RRM"/>
    <property type="match status" value="2"/>
</dbReference>
<dbReference type="eggNOG" id="KOG0131">
    <property type="taxonomic scope" value="Eukaryota"/>
</dbReference>
<dbReference type="FunFam" id="3.30.70.330:FF:000059">
    <property type="entry name" value="splicing factor 3B subunit 4"/>
    <property type="match status" value="1"/>
</dbReference>